<name>A0ABD0JC46_9CAEN</name>
<proteinExistence type="predicted"/>
<protein>
    <submittedName>
        <fullName evidence="1">Uncharacterized protein</fullName>
    </submittedName>
</protein>
<organism evidence="1 2">
    <name type="scientific">Batillaria attramentaria</name>
    <dbReference type="NCBI Taxonomy" id="370345"/>
    <lineage>
        <taxon>Eukaryota</taxon>
        <taxon>Metazoa</taxon>
        <taxon>Spiralia</taxon>
        <taxon>Lophotrochozoa</taxon>
        <taxon>Mollusca</taxon>
        <taxon>Gastropoda</taxon>
        <taxon>Caenogastropoda</taxon>
        <taxon>Sorbeoconcha</taxon>
        <taxon>Cerithioidea</taxon>
        <taxon>Batillariidae</taxon>
        <taxon>Batillaria</taxon>
    </lineage>
</organism>
<evidence type="ECO:0000313" key="1">
    <source>
        <dbReference type="EMBL" id="KAK7469655.1"/>
    </source>
</evidence>
<keyword evidence="2" id="KW-1185">Reference proteome</keyword>
<comment type="caution">
    <text evidence="1">The sequence shown here is derived from an EMBL/GenBank/DDBJ whole genome shotgun (WGS) entry which is preliminary data.</text>
</comment>
<dbReference type="Proteomes" id="UP001519460">
    <property type="component" value="Unassembled WGS sequence"/>
</dbReference>
<gene>
    <name evidence="1" type="ORF">BaRGS_00036325</name>
</gene>
<dbReference type="AlphaFoldDB" id="A0ABD0JC46"/>
<accession>A0ABD0JC46</accession>
<sequence length="87" mass="9997">MRGGKVRYGSHPRTQYALMHTIGAIWSRGIGDSSRRYGPWCHCCWLPRRVPRMVTSPIRSLRLGEGSKSRYAVPTALLSVFFDFLHF</sequence>
<dbReference type="EMBL" id="JACVVK020000509">
    <property type="protein sequence ID" value="KAK7469655.1"/>
    <property type="molecule type" value="Genomic_DNA"/>
</dbReference>
<evidence type="ECO:0000313" key="2">
    <source>
        <dbReference type="Proteomes" id="UP001519460"/>
    </source>
</evidence>
<reference evidence="1 2" key="1">
    <citation type="journal article" date="2023" name="Sci. Data">
        <title>Genome assembly of the Korean intertidal mud-creeper Batillaria attramentaria.</title>
        <authorList>
            <person name="Patra A.K."/>
            <person name="Ho P.T."/>
            <person name="Jun S."/>
            <person name="Lee S.J."/>
            <person name="Kim Y."/>
            <person name="Won Y.J."/>
        </authorList>
    </citation>
    <scope>NUCLEOTIDE SEQUENCE [LARGE SCALE GENOMIC DNA]</scope>
    <source>
        <strain evidence="1">Wonlab-2016</strain>
    </source>
</reference>